<name>A0ABU2NJX5_9ACTN</name>
<reference evidence="3" key="1">
    <citation type="submission" date="2023-07" db="EMBL/GenBank/DDBJ databases">
        <title>30 novel species of actinomycetes from the DSMZ collection.</title>
        <authorList>
            <person name="Nouioui I."/>
        </authorList>
    </citation>
    <scope>NUCLEOTIDE SEQUENCE [LARGE SCALE GENOMIC DNA]</scope>
    <source>
        <strain evidence="3">DSM 42041</strain>
    </source>
</reference>
<evidence type="ECO:0000256" key="1">
    <source>
        <dbReference type="SAM" id="MobiDB-lite"/>
    </source>
</evidence>
<protein>
    <submittedName>
        <fullName evidence="2">Uncharacterized protein</fullName>
    </submittedName>
</protein>
<dbReference type="Proteomes" id="UP001183414">
    <property type="component" value="Unassembled WGS sequence"/>
</dbReference>
<dbReference type="RefSeq" id="WP_311671299.1">
    <property type="nucleotide sequence ID" value="NZ_JAVREQ010000001.1"/>
</dbReference>
<dbReference type="EMBL" id="JAVREQ010000001">
    <property type="protein sequence ID" value="MDT0377295.1"/>
    <property type="molecule type" value="Genomic_DNA"/>
</dbReference>
<accession>A0ABU2NJX5</accession>
<feature type="region of interest" description="Disordered" evidence="1">
    <location>
        <begin position="93"/>
        <end position="112"/>
    </location>
</feature>
<keyword evidence="3" id="KW-1185">Reference proteome</keyword>
<sequence length="202" mass="21241">MTANTRTIPAHQVKAGDTVLGTVITTPGGTTCDDLNADPYTAAPVPNDPDCGCPGHDALTDEDKAGDVVVLTTGYPYDCCDAMPADTPVIIAAPAEPTPRPNVAKARTPKATRATAKTPLPRFCRDFRGAYGFTHGDRYCVASRNPGAPELWDVHNETGGIHQPLASRRTTRAQAVRDAIARLDGDDSAVSGADLLAEILSF</sequence>
<proteinExistence type="predicted"/>
<organism evidence="2 3">
    <name type="scientific">Streptomyces hazeniae</name>
    <dbReference type="NCBI Taxonomy" id="3075538"/>
    <lineage>
        <taxon>Bacteria</taxon>
        <taxon>Bacillati</taxon>
        <taxon>Actinomycetota</taxon>
        <taxon>Actinomycetes</taxon>
        <taxon>Kitasatosporales</taxon>
        <taxon>Streptomycetaceae</taxon>
        <taxon>Streptomyces</taxon>
    </lineage>
</organism>
<evidence type="ECO:0000313" key="2">
    <source>
        <dbReference type="EMBL" id="MDT0377295.1"/>
    </source>
</evidence>
<comment type="caution">
    <text evidence="2">The sequence shown here is derived from an EMBL/GenBank/DDBJ whole genome shotgun (WGS) entry which is preliminary data.</text>
</comment>
<evidence type="ECO:0000313" key="3">
    <source>
        <dbReference type="Proteomes" id="UP001183414"/>
    </source>
</evidence>
<gene>
    <name evidence="2" type="ORF">RM572_00705</name>
</gene>